<evidence type="ECO:0000259" key="2">
    <source>
        <dbReference type="PROSITE" id="PS50943"/>
    </source>
</evidence>
<dbReference type="Pfam" id="PF13560">
    <property type="entry name" value="HTH_31"/>
    <property type="match status" value="1"/>
</dbReference>
<dbReference type="OrthoDB" id="5574138at2"/>
<sequence length="190" mass="21406">MSHHSECPTGQIDQGAADPLWRSPAGGEIRDARLKSGRTQSQVAQILRVSERQLQRWEAGEQDMPPGVWRTFTMSCGQHFPADFELAIYSPSRGWDLERDKRRDTILKGDRVHLKAIQDGTLIQVMIWLDRTDGLIDDNSYGGTVVDFPGEPEAGQEFGGFYLGEKVTFSLRNVLHVEQRLPAHLFSDQA</sequence>
<dbReference type="RefSeq" id="WP_094828595.1">
    <property type="nucleotide sequence ID" value="NZ_NEVL01000006.1"/>
</dbReference>
<evidence type="ECO:0000313" key="4">
    <source>
        <dbReference type="Proteomes" id="UP000217005"/>
    </source>
</evidence>
<feature type="domain" description="HTH cro/C1-type" evidence="2">
    <location>
        <begin position="29"/>
        <end position="61"/>
    </location>
</feature>
<protein>
    <submittedName>
        <fullName evidence="3">XRE family transcriptional regulator</fullName>
    </submittedName>
</protein>
<feature type="region of interest" description="Disordered" evidence="1">
    <location>
        <begin position="1"/>
        <end position="25"/>
    </location>
</feature>
<dbReference type="EMBL" id="NEVL01000006">
    <property type="protein sequence ID" value="OZI28669.1"/>
    <property type="molecule type" value="Genomic_DNA"/>
</dbReference>
<name>A0A261RUC0_9BORD</name>
<proteinExistence type="predicted"/>
<dbReference type="GO" id="GO:0003677">
    <property type="term" value="F:DNA binding"/>
    <property type="evidence" value="ECO:0007669"/>
    <property type="project" value="InterPro"/>
</dbReference>
<dbReference type="PROSITE" id="PS50943">
    <property type="entry name" value="HTH_CROC1"/>
    <property type="match status" value="1"/>
</dbReference>
<evidence type="ECO:0000313" key="3">
    <source>
        <dbReference type="EMBL" id="OZI28669.1"/>
    </source>
</evidence>
<dbReference type="SUPFAM" id="SSF47413">
    <property type="entry name" value="lambda repressor-like DNA-binding domains"/>
    <property type="match status" value="1"/>
</dbReference>
<gene>
    <name evidence="3" type="ORF">CEG14_22215</name>
</gene>
<reference evidence="3 4" key="1">
    <citation type="submission" date="2017-05" db="EMBL/GenBank/DDBJ databases">
        <title>Complete and WGS of Bordetella genogroups.</title>
        <authorList>
            <person name="Spilker T."/>
            <person name="LiPuma J."/>
        </authorList>
    </citation>
    <scope>NUCLEOTIDE SEQUENCE [LARGE SCALE GENOMIC DNA]</scope>
    <source>
        <strain evidence="3 4">AU17610</strain>
    </source>
</reference>
<evidence type="ECO:0000256" key="1">
    <source>
        <dbReference type="SAM" id="MobiDB-lite"/>
    </source>
</evidence>
<organism evidence="3 4">
    <name type="scientific">Bordetella genomosp. 1</name>
    <dbReference type="NCBI Taxonomy" id="1395607"/>
    <lineage>
        <taxon>Bacteria</taxon>
        <taxon>Pseudomonadati</taxon>
        <taxon>Pseudomonadota</taxon>
        <taxon>Betaproteobacteria</taxon>
        <taxon>Burkholderiales</taxon>
        <taxon>Alcaligenaceae</taxon>
        <taxon>Bordetella</taxon>
    </lineage>
</organism>
<comment type="caution">
    <text evidence="3">The sequence shown here is derived from an EMBL/GenBank/DDBJ whole genome shotgun (WGS) entry which is preliminary data.</text>
</comment>
<dbReference type="InterPro" id="IPR001387">
    <property type="entry name" value="Cro/C1-type_HTH"/>
</dbReference>
<dbReference type="CDD" id="cd00093">
    <property type="entry name" value="HTH_XRE"/>
    <property type="match status" value="1"/>
</dbReference>
<dbReference type="AlphaFoldDB" id="A0A261RUC0"/>
<dbReference type="InterPro" id="IPR010982">
    <property type="entry name" value="Lambda_DNA-bd_dom_sf"/>
</dbReference>
<dbReference type="Proteomes" id="UP000217005">
    <property type="component" value="Unassembled WGS sequence"/>
</dbReference>
<dbReference type="Gene3D" id="1.10.260.40">
    <property type="entry name" value="lambda repressor-like DNA-binding domains"/>
    <property type="match status" value="1"/>
</dbReference>
<accession>A0A261RUC0</accession>
<dbReference type="SMART" id="SM00530">
    <property type="entry name" value="HTH_XRE"/>
    <property type="match status" value="1"/>
</dbReference>